<dbReference type="AlphaFoldDB" id="A0AA94LL37"/>
<organism evidence="1 2">
    <name type="scientific">Prevotella jejuni</name>
    <dbReference type="NCBI Taxonomy" id="1177574"/>
    <lineage>
        <taxon>Bacteria</taxon>
        <taxon>Pseudomonadati</taxon>
        <taxon>Bacteroidota</taxon>
        <taxon>Bacteroidia</taxon>
        <taxon>Bacteroidales</taxon>
        <taxon>Prevotellaceae</taxon>
        <taxon>Prevotella</taxon>
    </lineage>
</organism>
<reference evidence="1 2" key="1">
    <citation type="submission" date="2017-06" db="EMBL/GenBank/DDBJ databases">
        <authorList>
            <person name="Varghese N."/>
            <person name="Submissions S."/>
        </authorList>
    </citation>
    <scope>NUCLEOTIDE SEQUENCE [LARGE SCALE GENOMIC DNA]</scope>
    <source>
        <strain evidence="1 2">DSM 26989</strain>
    </source>
</reference>
<evidence type="ECO:0000313" key="1">
    <source>
        <dbReference type="EMBL" id="SNR91497.1"/>
    </source>
</evidence>
<protein>
    <submittedName>
        <fullName evidence="1">Uncharacterized protein</fullName>
    </submittedName>
</protein>
<sequence length="36" mass="3995">MKAQKSCAPDIFLQCTLKSPCVIFRQASSASEQTLY</sequence>
<name>A0AA94LL37_9BACT</name>
<dbReference type="EMBL" id="FZNZ01000019">
    <property type="protein sequence ID" value="SNR91497.1"/>
    <property type="molecule type" value="Genomic_DNA"/>
</dbReference>
<keyword evidence="2" id="KW-1185">Reference proteome</keyword>
<comment type="caution">
    <text evidence="1">The sequence shown here is derived from an EMBL/GenBank/DDBJ whole genome shotgun (WGS) entry which is preliminary data.</text>
</comment>
<accession>A0AA94LL37</accession>
<gene>
    <name evidence="1" type="ORF">SAMN06265364_1196</name>
</gene>
<proteinExistence type="predicted"/>
<dbReference type="Proteomes" id="UP000198427">
    <property type="component" value="Unassembled WGS sequence"/>
</dbReference>
<evidence type="ECO:0000313" key="2">
    <source>
        <dbReference type="Proteomes" id="UP000198427"/>
    </source>
</evidence>